<evidence type="ECO:0000256" key="7">
    <source>
        <dbReference type="ARBA" id="ARBA00022840"/>
    </source>
</evidence>
<feature type="domain" description="Protein kinase" evidence="12">
    <location>
        <begin position="8"/>
        <end position="264"/>
    </location>
</feature>
<sequence length="565" mass="63556">MPSSINDFEFLKRIGSGSFGECWLVRRKADKKNYVIKQINVLGMTPKEQQDALNEVNVLCKMNHENIIEYFDSFLSFDDRKLNIVMEYASHGNLYELIQKQKGKLLSEPEIWKYFIQILSALNHIHSMKVLHRDIKSMNIFLDSQNNAKIGDFGVSKVLDYTKQMAQTVIGTPFYLSPEMCENLPYDEKSDVWALGCVLYEMATLKHPFDAKNQGALVLKIITGQYPPLSSIYSSDLSSMIKSCLMKKPKQRPTTYQLLCHPVLVKKAKELGLNLSPLLTPSTPPIVPSNSSNNSPTVVASSSSNSNESRSSTPTSQKVIINSDAPEKKVVMIRPSNNRPASNNNAGSTTANRPNSAASVKNVVTPPSTHAVKRVGLKVDTKSHSPPPDRENADLVRNLPKIPLKPSASNQASSPIDNRADSSTSENVTPKSLLEEQQETCTNQNLQEDHHSNLTIKHEKSKERHINRILDKITQKENEMNEIKTLCKEKVSETILNQLITFFKDSVTNNEELSEEDINLFVFGKISFQQVDIIQHVYKIIYIQSAIDDLQHEIEECLCKQLNNA</sequence>
<reference evidence="13 14" key="1">
    <citation type="journal article" date="2019" name="Sci. Rep.">
        <title>Nanopore sequencing improves the draft genome of the human pathogenic amoeba Naegleria fowleri.</title>
        <authorList>
            <person name="Liechti N."/>
            <person name="Schurch N."/>
            <person name="Bruggmann R."/>
            <person name="Wittwer M."/>
        </authorList>
    </citation>
    <scope>NUCLEOTIDE SEQUENCE [LARGE SCALE GENOMIC DNA]</scope>
    <source>
        <strain evidence="13 14">ATCC 30894</strain>
    </source>
</reference>
<proteinExistence type="inferred from homology"/>
<feature type="compositionally biased region" description="Polar residues" evidence="11">
    <location>
        <begin position="407"/>
        <end position="430"/>
    </location>
</feature>
<dbReference type="PROSITE" id="PS00107">
    <property type="entry name" value="PROTEIN_KINASE_ATP"/>
    <property type="match status" value="1"/>
</dbReference>
<name>A0A6A5AT11_NAEFO</name>
<keyword evidence="5 10" id="KW-0547">Nucleotide-binding</keyword>
<dbReference type="InterPro" id="IPR017441">
    <property type="entry name" value="Protein_kinase_ATP_BS"/>
</dbReference>
<dbReference type="Gene3D" id="1.10.510.10">
    <property type="entry name" value="Transferase(Phosphotransferase) domain 1"/>
    <property type="match status" value="1"/>
</dbReference>
<dbReference type="SMART" id="SM00220">
    <property type="entry name" value="S_TKc"/>
    <property type="match status" value="1"/>
</dbReference>
<evidence type="ECO:0000256" key="1">
    <source>
        <dbReference type="ARBA" id="ARBA00010886"/>
    </source>
</evidence>
<comment type="similarity">
    <text evidence="1">Belongs to the protein kinase superfamily. NEK Ser/Thr protein kinase family. NIMA subfamily.</text>
</comment>
<feature type="compositionally biased region" description="Basic and acidic residues" evidence="11">
    <location>
        <begin position="447"/>
        <end position="461"/>
    </location>
</feature>
<evidence type="ECO:0000256" key="8">
    <source>
        <dbReference type="ARBA" id="ARBA00047899"/>
    </source>
</evidence>
<dbReference type="PROSITE" id="PS50011">
    <property type="entry name" value="PROTEIN_KINASE_DOM"/>
    <property type="match status" value="1"/>
</dbReference>
<dbReference type="Proteomes" id="UP000444721">
    <property type="component" value="Unassembled WGS sequence"/>
</dbReference>
<dbReference type="OMA" id="QGEPYNG"/>
<evidence type="ECO:0000256" key="10">
    <source>
        <dbReference type="PROSITE-ProRule" id="PRU10141"/>
    </source>
</evidence>
<keyword evidence="4" id="KW-0808">Transferase</keyword>
<dbReference type="Gene3D" id="3.30.200.20">
    <property type="entry name" value="Phosphorylase Kinase, domain 1"/>
    <property type="match status" value="1"/>
</dbReference>
<comment type="caution">
    <text evidence="13">The sequence shown here is derived from an EMBL/GenBank/DDBJ whole genome shotgun (WGS) entry which is preliminary data.</text>
</comment>
<evidence type="ECO:0000256" key="4">
    <source>
        <dbReference type="ARBA" id="ARBA00022679"/>
    </source>
</evidence>
<keyword evidence="6" id="KW-0418">Kinase</keyword>
<dbReference type="VEuPathDB" id="AmoebaDB:NfTy_080910"/>
<keyword evidence="7 10" id="KW-0067">ATP-binding</keyword>
<dbReference type="InterPro" id="IPR011009">
    <property type="entry name" value="Kinase-like_dom_sf"/>
</dbReference>
<gene>
    <name evidence="13" type="ORF">FDP41_009886</name>
</gene>
<feature type="compositionally biased region" description="Low complexity" evidence="11">
    <location>
        <begin position="334"/>
        <end position="352"/>
    </location>
</feature>
<dbReference type="PRINTS" id="PR00109">
    <property type="entry name" value="TYRKINASE"/>
</dbReference>
<dbReference type="AlphaFoldDB" id="A0A6A5AT11"/>
<dbReference type="VEuPathDB" id="AmoebaDB:NF0104000"/>
<evidence type="ECO:0000313" key="14">
    <source>
        <dbReference type="Proteomes" id="UP000444721"/>
    </source>
</evidence>
<dbReference type="EC" id="2.7.11.1" evidence="2"/>
<evidence type="ECO:0000256" key="5">
    <source>
        <dbReference type="ARBA" id="ARBA00022741"/>
    </source>
</evidence>
<evidence type="ECO:0000256" key="2">
    <source>
        <dbReference type="ARBA" id="ARBA00012513"/>
    </source>
</evidence>
<evidence type="ECO:0000256" key="9">
    <source>
        <dbReference type="ARBA" id="ARBA00048679"/>
    </source>
</evidence>
<feature type="compositionally biased region" description="Low complexity" evidence="11">
    <location>
        <begin position="288"/>
        <end position="316"/>
    </location>
</feature>
<dbReference type="SUPFAM" id="SSF56112">
    <property type="entry name" value="Protein kinase-like (PK-like)"/>
    <property type="match status" value="1"/>
</dbReference>
<dbReference type="GO" id="GO:0004674">
    <property type="term" value="F:protein serine/threonine kinase activity"/>
    <property type="evidence" value="ECO:0007669"/>
    <property type="project" value="UniProtKB-KW"/>
</dbReference>
<feature type="binding site" evidence="10">
    <location>
        <position position="37"/>
    </location>
    <ligand>
        <name>ATP</name>
        <dbReference type="ChEBI" id="CHEBI:30616"/>
    </ligand>
</feature>
<dbReference type="InterPro" id="IPR051131">
    <property type="entry name" value="NEK_Ser/Thr_kinase_NIMA"/>
</dbReference>
<evidence type="ECO:0000259" key="12">
    <source>
        <dbReference type="PROSITE" id="PS50011"/>
    </source>
</evidence>
<dbReference type="InterPro" id="IPR001245">
    <property type="entry name" value="Ser-Thr/Tyr_kinase_cat_dom"/>
</dbReference>
<dbReference type="GO" id="GO:0005524">
    <property type="term" value="F:ATP binding"/>
    <property type="evidence" value="ECO:0007669"/>
    <property type="project" value="UniProtKB-UniRule"/>
</dbReference>
<dbReference type="GeneID" id="68117101"/>
<organism evidence="13 14">
    <name type="scientific">Naegleria fowleri</name>
    <name type="common">Brain eating amoeba</name>
    <dbReference type="NCBI Taxonomy" id="5763"/>
    <lineage>
        <taxon>Eukaryota</taxon>
        <taxon>Discoba</taxon>
        <taxon>Heterolobosea</taxon>
        <taxon>Tetramitia</taxon>
        <taxon>Eutetramitia</taxon>
        <taxon>Vahlkampfiidae</taxon>
        <taxon>Naegleria</taxon>
    </lineage>
</organism>
<evidence type="ECO:0000256" key="6">
    <source>
        <dbReference type="ARBA" id="ARBA00022777"/>
    </source>
</evidence>
<dbReference type="VEuPathDB" id="AmoebaDB:NfTy_092600"/>
<dbReference type="EMBL" id="VFQX01000074">
    <property type="protein sequence ID" value="KAF0971663.1"/>
    <property type="molecule type" value="Genomic_DNA"/>
</dbReference>
<dbReference type="PANTHER" id="PTHR44899">
    <property type="entry name" value="CAMK FAMILY PROTEIN KINASE"/>
    <property type="match status" value="1"/>
</dbReference>
<dbReference type="InterPro" id="IPR008271">
    <property type="entry name" value="Ser/Thr_kinase_AS"/>
</dbReference>
<feature type="region of interest" description="Disordered" evidence="11">
    <location>
        <begin position="279"/>
        <end position="461"/>
    </location>
</feature>
<dbReference type="Pfam" id="PF00069">
    <property type="entry name" value="Pkinase"/>
    <property type="match status" value="1"/>
</dbReference>
<dbReference type="VEuPathDB" id="AmoebaDB:FDP41_009886"/>
<dbReference type="FunFam" id="3.30.200.20:FF:000097">
    <property type="entry name" value="Probable serine/threonine-protein kinase nek1"/>
    <property type="match status" value="1"/>
</dbReference>
<protein>
    <recommendedName>
        <fullName evidence="2">non-specific serine/threonine protein kinase</fullName>
        <ecNumber evidence="2">2.7.11.1</ecNumber>
    </recommendedName>
</protein>
<accession>A0A6A5AT11</accession>
<dbReference type="InterPro" id="IPR000719">
    <property type="entry name" value="Prot_kinase_dom"/>
</dbReference>
<dbReference type="PROSITE" id="PS00108">
    <property type="entry name" value="PROTEIN_KINASE_ST"/>
    <property type="match status" value="1"/>
</dbReference>
<keyword evidence="14" id="KW-1185">Reference proteome</keyword>
<evidence type="ECO:0000313" key="13">
    <source>
        <dbReference type="EMBL" id="KAF0971663.1"/>
    </source>
</evidence>
<feature type="compositionally biased region" description="Basic and acidic residues" evidence="11">
    <location>
        <begin position="377"/>
        <end position="394"/>
    </location>
</feature>
<keyword evidence="3" id="KW-0723">Serine/threonine-protein kinase</keyword>
<comment type="catalytic activity">
    <reaction evidence="8">
        <text>L-threonyl-[protein] + ATP = O-phospho-L-threonyl-[protein] + ADP + H(+)</text>
        <dbReference type="Rhea" id="RHEA:46608"/>
        <dbReference type="Rhea" id="RHEA-COMP:11060"/>
        <dbReference type="Rhea" id="RHEA-COMP:11605"/>
        <dbReference type="ChEBI" id="CHEBI:15378"/>
        <dbReference type="ChEBI" id="CHEBI:30013"/>
        <dbReference type="ChEBI" id="CHEBI:30616"/>
        <dbReference type="ChEBI" id="CHEBI:61977"/>
        <dbReference type="ChEBI" id="CHEBI:456216"/>
        <dbReference type="EC" id="2.7.11.1"/>
    </reaction>
</comment>
<dbReference type="OrthoDB" id="248923at2759"/>
<dbReference type="CDD" id="cd08215">
    <property type="entry name" value="STKc_Nek"/>
    <property type="match status" value="1"/>
</dbReference>
<comment type="catalytic activity">
    <reaction evidence="9">
        <text>L-seryl-[protein] + ATP = O-phospho-L-seryl-[protein] + ADP + H(+)</text>
        <dbReference type="Rhea" id="RHEA:17989"/>
        <dbReference type="Rhea" id="RHEA-COMP:9863"/>
        <dbReference type="Rhea" id="RHEA-COMP:11604"/>
        <dbReference type="ChEBI" id="CHEBI:15378"/>
        <dbReference type="ChEBI" id="CHEBI:29999"/>
        <dbReference type="ChEBI" id="CHEBI:30616"/>
        <dbReference type="ChEBI" id="CHEBI:83421"/>
        <dbReference type="ChEBI" id="CHEBI:456216"/>
        <dbReference type="EC" id="2.7.11.1"/>
    </reaction>
</comment>
<evidence type="ECO:0000256" key="11">
    <source>
        <dbReference type="SAM" id="MobiDB-lite"/>
    </source>
</evidence>
<evidence type="ECO:0000256" key="3">
    <source>
        <dbReference type="ARBA" id="ARBA00022527"/>
    </source>
</evidence>
<dbReference type="RefSeq" id="XP_044556379.1">
    <property type="nucleotide sequence ID" value="XM_044713892.1"/>
</dbReference>